<dbReference type="RefSeq" id="WP_118765359.1">
    <property type="nucleotide sequence ID" value="NZ_CABJCF010000005.1"/>
</dbReference>
<comment type="caution">
    <text evidence="2">The sequence shown here is derived from an EMBL/GenBank/DDBJ whole genome shotgun (WGS) entry which is preliminary data.</text>
</comment>
<organism evidence="2 3">
    <name type="scientific">Solobacterium moorei</name>
    <dbReference type="NCBI Taxonomy" id="102148"/>
    <lineage>
        <taxon>Bacteria</taxon>
        <taxon>Bacillati</taxon>
        <taxon>Bacillota</taxon>
        <taxon>Erysipelotrichia</taxon>
        <taxon>Erysipelotrichales</taxon>
        <taxon>Erysipelotrichaceae</taxon>
        <taxon>Solobacterium</taxon>
    </lineage>
</organism>
<name>A0A412PAU2_9FIRM</name>
<dbReference type="PROSITE" id="PS50943">
    <property type="entry name" value="HTH_CROC1"/>
    <property type="match status" value="1"/>
</dbReference>
<evidence type="ECO:0000313" key="3">
    <source>
        <dbReference type="Proteomes" id="UP000284731"/>
    </source>
</evidence>
<dbReference type="InterPro" id="IPR010982">
    <property type="entry name" value="Lambda_DNA-bd_dom_sf"/>
</dbReference>
<dbReference type="GO" id="GO:0003677">
    <property type="term" value="F:DNA binding"/>
    <property type="evidence" value="ECO:0007669"/>
    <property type="project" value="InterPro"/>
</dbReference>
<evidence type="ECO:0000313" key="2">
    <source>
        <dbReference type="EMBL" id="RGT53692.1"/>
    </source>
</evidence>
<dbReference type="Gene3D" id="1.10.260.40">
    <property type="entry name" value="lambda repressor-like DNA-binding domains"/>
    <property type="match status" value="1"/>
</dbReference>
<accession>A0A412PAU2</accession>
<gene>
    <name evidence="2" type="ORF">DWX20_09650</name>
</gene>
<reference evidence="2 3" key="1">
    <citation type="submission" date="2018-08" db="EMBL/GenBank/DDBJ databases">
        <title>A genome reference for cultivated species of the human gut microbiota.</title>
        <authorList>
            <person name="Zou Y."/>
            <person name="Xue W."/>
            <person name="Luo G."/>
        </authorList>
    </citation>
    <scope>NUCLEOTIDE SEQUENCE [LARGE SCALE GENOMIC DNA]</scope>
    <source>
        <strain evidence="2 3">AF18-46</strain>
    </source>
</reference>
<dbReference type="Pfam" id="PF01381">
    <property type="entry name" value="HTH_3"/>
    <property type="match status" value="1"/>
</dbReference>
<dbReference type="SMART" id="SM00530">
    <property type="entry name" value="HTH_XRE"/>
    <property type="match status" value="1"/>
</dbReference>
<evidence type="ECO:0000259" key="1">
    <source>
        <dbReference type="PROSITE" id="PS50943"/>
    </source>
</evidence>
<feature type="domain" description="HTH cro/C1-type" evidence="1">
    <location>
        <begin position="14"/>
        <end position="68"/>
    </location>
</feature>
<dbReference type="CDD" id="cd00093">
    <property type="entry name" value="HTH_XRE"/>
    <property type="match status" value="1"/>
</dbReference>
<dbReference type="EMBL" id="QRWX01000005">
    <property type="protein sequence ID" value="RGT53692.1"/>
    <property type="molecule type" value="Genomic_DNA"/>
</dbReference>
<proteinExistence type="predicted"/>
<dbReference type="AlphaFoldDB" id="A0A412PAU2"/>
<dbReference type="InterPro" id="IPR001387">
    <property type="entry name" value="Cro/C1-type_HTH"/>
</dbReference>
<dbReference type="Proteomes" id="UP000284731">
    <property type="component" value="Unassembled WGS sequence"/>
</dbReference>
<protein>
    <submittedName>
        <fullName evidence="2">XRE family transcriptional regulator</fullName>
    </submittedName>
</protein>
<sequence>MQIENYNGVVPERISEIITQKGLKINAIAKMANMKPSELYSAIANRRIIKPDELPRLAIALGVSVDDLF</sequence>
<dbReference type="SUPFAM" id="SSF47413">
    <property type="entry name" value="lambda repressor-like DNA-binding domains"/>
    <property type="match status" value="1"/>
</dbReference>